<dbReference type="AlphaFoldDB" id="A0A846YY48"/>
<proteinExistence type="predicted"/>
<sequence>MVVEVSRPGTALLTEFVRIAHRIVWCSLATVDRLDRPRSRVVHPYWELADGDVTGWVFTRPASPKAAHIAHRPYVSCSYWDPAQEVAVAECAAEFADDAAARRKLWDLFENAAHPLGYDPRILGADDPLDEKITVLKMTPWRLSTLNRTWRRA</sequence>
<dbReference type="Gene3D" id="2.30.110.10">
    <property type="entry name" value="Electron Transport, Fmn-binding Protein, Chain A"/>
    <property type="match status" value="1"/>
</dbReference>
<dbReference type="RefSeq" id="WP_067628305.1">
    <property type="nucleotide sequence ID" value="NZ_JAAXPI010000004.1"/>
</dbReference>
<reference evidence="2 3" key="1">
    <citation type="submission" date="2020-04" db="EMBL/GenBank/DDBJ databases">
        <title>MicrobeNet Type strains.</title>
        <authorList>
            <person name="Nicholson A.C."/>
        </authorList>
    </citation>
    <scope>NUCLEOTIDE SEQUENCE [LARGE SCALE GENOMIC DNA]</scope>
    <source>
        <strain evidence="2 3">ATCC BAA-277</strain>
    </source>
</reference>
<dbReference type="Pfam" id="PF01243">
    <property type="entry name" value="PNPOx_N"/>
    <property type="match status" value="1"/>
</dbReference>
<organism evidence="2 3">
    <name type="scientific">Actinomadura latina</name>
    <dbReference type="NCBI Taxonomy" id="163603"/>
    <lineage>
        <taxon>Bacteria</taxon>
        <taxon>Bacillati</taxon>
        <taxon>Actinomycetota</taxon>
        <taxon>Actinomycetes</taxon>
        <taxon>Streptosporangiales</taxon>
        <taxon>Thermomonosporaceae</taxon>
        <taxon>Actinomadura</taxon>
    </lineage>
</organism>
<dbReference type="InterPro" id="IPR011576">
    <property type="entry name" value="Pyridox_Oxase_N"/>
</dbReference>
<keyword evidence="3" id="KW-1185">Reference proteome</keyword>
<accession>A0A846YY48</accession>
<dbReference type="EMBL" id="JAAXPI010000004">
    <property type="protein sequence ID" value="NKZ03086.1"/>
    <property type="molecule type" value="Genomic_DNA"/>
</dbReference>
<evidence type="ECO:0000313" key="3">
    <source>
        <dbReference type="Proteomes" id="UP000579250"/>
    </source>
</evidence>
<evidence type="ECO:0000313" key="2">
    <source>
        <dbReference type="EMBL" id="NKZ03086.1"/>
    </source>
</evidence>
<protein>
    <submittedName>
        <fullName evidence="2">Pyridoxamine 5'-phosphate oxidase</fullName>
    </submittedName>
</protein>
<gene>
    <name evidence="2" type="ORF">HGB48_04880</name>
</gene>
<name>A0A846YY48_9ACTN</name>
<evidence type="ECO:0000259" key="1">
    <source>
        <dbReference type="Pfam" id="PF01243"/>
    </source>
</evidence>
<dbReference type="SUPFAM" id="SSF50475">
    <property type="entry name" value="FMN-binding split barrel"/>
    <property type="match status" value="1"/>
</dbReference>
<feature type="domain" description="Pyridoxamine 5'-phosphate oxidase N-terminal" evidence="1">
    <location>
        <begin position="22"/>
        <end position="140"/>
    </location>
</feature>
<dbReference type="Proteomes" id="UP000579250">
    <property type="component" value="Unassembled WGS sequence"/>
</dbReference>
<comment type="caution">
    <text evidence="2">The sequence shown here is derived from an EMBL/GenBank/DDBJ whole genome shotgun (WGS) entry which is preliminary data.</text>
</comment>
<dbReference type="InterPro" id="IPR012349">
    <property type="entry name" value="Split_barrel_FMN-bd"/>
</dbReference>